<evidence type="ECO:0000256" key="2">
    <source>
        <dbReference type="ARBA" id="ARBA00009824"/>
    </source>
</evidence>
<feature type="compositionally biased region" description="Basic and acidic residues" evidence="6">
    <location>
        <begin position="1038"/>
        <end position="1061"/>
    </location>
</feature>
<dbReference type="PANTHER" id="PTHR17920:SF3">
    <property type="entry name" value="TRANSMEMBRANE AND COILED-COIL DOMAIN-CONTAINING PROTEIN 4"/>
    <property type="match status" value="1"/>
</dbReference>
<feature type="transmembrane region" description="Helical" evidence="7">
    <location>
        <begin position="639"/>
        <end position="661"/>
    </location>
</feature>
<dbReference type="SUPFAM" id="SSF53474">
    <property type="entry name" value="alpha/beta-Hydrolases"/>
    <property type="match status" value="1"/>
</dbReference>
<feature type="compositionally biased region" description="Low complexity" evidence="6">
    <location>
        <begin position="1176"/>
        <end position="1185"/>
    </location>
</feature>
<evidence type="ECO:0000256" key="5">
    <source>
        <dbReference type="ARBA" id="ARBA00023136"/>
    </source>
</evidence>
<reference evidence="8" key="2">
    <citation type="journal article" date="2022" name="Elife">
        <title>Obligate sexual reproduction of a homothallic fungus closely related to the Cryptococcus pathogenic species complex.</title>
        <authorList>
            <person name="Passer A.R."/>
            <person name="Clancey S.A."/>
            <person name="Shea T."/>
            <person name="David-Palma M."/>
            <person name="Averette A.F."/>
            <person name="Boekhout T."/>
            <person name="Porcel B.M."/>
            <person name="Nowrousian M."/>
            <person name="Cuomo C.A."/>
            <person name="Sun S."/>
            <person name="Heitman J."/>
            <person name="Coelho M.A."/>
        </authorList>
    </citation>
    <scope>NUCLEOTIDE SEQUENCE</scope>
    <source>
        <strain evidence="8">CBS 7841</strain>
    </source>
</reference>
<keyword evidence="9" id="KW-1185">Reference proteome</keyword>
<feature type="transmembrane region" description="Helical" evidence="7">
    <location>
        <begin position="595"/>
        <end position="619"/>
    </location>
</feature>
<name>A0AAJ8JP15_9TREE</name>
<dbReference type="GO" id="GO:0016020">
    <property type="term" value="C:membrane"/>
    <property type="evidence" value="ECO:0007669"/>
    <property type="project" value="UniProtKB-SubCell"/>
</dbReference>
<feature type="region of interest" description="Disordered" evidence="6">
    <location>
        <begin position="1176"/>
        <end position="1199"/>
    </location>
</feature>
<accession>A0AAJ8JP15</accession>
<dbReference type="Proteomes" id="UP000094043">
    <property type="component" value="Chromosome 1"/>
</dbReference>
<feature type="compositionally biased region" description="Polar residues" evidence="6">
    <location>
        <begin position="302"/>
        <end position="329"/>
    </location>
</feature>
<reference evidence="8" key="1">
    <citation type="submission" date="2016-06" db="EMBL/GenBank/DDBJ databases">
        <authorList>
            <person name="Cuomo C."/>
            <person name="Litvintseva A."/>
            <person name="Heitman J."/>
            <person name="Chen Y."/>
            <person name="Sun S."/>
            <person name="Springer D."/>
            <person name="Dromer F."/>
            <person name="Young S."/>
            <person name="Zeng Q."/>
            <person name="Chapman S."/>
            <person name="Gujja S."/>
            <person name="Saif S."/>
            <person name="Birren B."/>
        </authorList>
    </citation>
    <scope>NUCLEOTIDE SEQUENCE</scope>
    <source>
        <strain evidence="8">CBS 7841</strain>
    </source>
</reference>
<evidence type="ECO:0000256" key="3">
    <source>
        <dbReference type="ARBA" id="ARBA00022692"/>
    </source>
</evidence>
<evidence type="ECO:0000256" key="1">
    <source>
        <dbReference type="ARBA" id="ARBA00004141"/>
    </source>
</evidence>
<keyword evidence="4 7" id="KW-1133">Transmembrane helix</keyword>
<reference evidence="8" key="3">
    <citation type="submission" date="2024-01" db="EMBL/GenBank/DDBJ databases">
        <authorList>
            <person name="Coelho M.A."/>
            <person name="David-Palma M."/>
            <person name="Shea T."/>
            <person name="Sun S."/>
            <person name="Cuomo C.A."/>
            <person name="Heitman J."/>
        </authorList>
    </citation>
    <scope>NUCLEOTIDE SEQUENCE</scope>
    <source>
        <strain evidence="8">CBS 7841</strain>
    </source>
</reference>
<dbReference type="InterPro" id="IPR007941">
    <property type="entry name" value="DUF726"/>
</dbReference>
<dbReference type="InterPro" id="IPR029024">
    <property type="entry name" value="TerB-like"/>
</dbReference>
<feature type="compositionally biased region" description="Low complexity" evidence="6">
    <location>
        <begin position="1222"/>
        <end position="1231"/>
    </location>
</feature>
<feature type="compositionally biased region" description="Polar residues" evidence="6">
    <location>
        <begin position="413"/>
        <end position="449"/>
    </location>
</feature>
<dbReference type="EMBL" id="CP143784">
    <property type="protein sequence ID" value="WVN85788.1"/>
    <property type="molecule type" value="Genomic_DNA"/>
</dbReference>
<proteinExistence type="inferred from homology"/>
<feature type="compositionally biased region" description="Basic and acidic residues" evidence="6">
    <location>
        <begin position="260"/>
        <end position="279"/>
    </location>
</feature>
<feature type="compositionally biased region" description="Basic and acidic residues" evidence="6">
    <location>
        <begin position="1240"/>
        <end position="1256"/>
    </location>
</feature>
<feature type="region of interest" description="Disordered" evidence="6">
    <location>
        <begin position="972"/>
        <end position="1061"/>
    </location>
</feature>
<dbReference type="KEGG" id="cdep:91085153"/>
<dbReference type="PANTHER" id="PTHR17920">
    <property type="entry name" value="TRANSMEMBRANE AND COILED-COIL DOMAIN-CONTAINING PROTEIN 4 TMCO4"/>
    <property type="match status" value="1"/>
</dbReference>
<feature type="compositionally biased region" description="Polar residues" evidence="6">
    <location>
        <begin position="1027"/>
        <end position="1036"/>
    </location>
</feature>
<feature type="compositionally biased region" description="Basic and acidic residues" evidence="6">
    <location>
        <begin position="465"/>
        <end position="477"/>
    </location>
</feature>
<evidence type="ECO:0000256" key="6">
    <source>
        <dbReference type="SAM" id="MobiDB-lite"/>
    </source>
</evidence>
<comment type="subcellular location">
    <subcellularLocation>
        <location evidence="1">Membrane</location>
        <topology evidence="1">Multi-pass membrane protein</topology>
    </subcellularLocation>
</comment>
<dbReference type="SUPFAM" id="SSF158682">
    <property type="entry name" value="TerB-like"/>
    <property type="match status" value="1"/>
</dbReference>
<dbReference type="InterPro" id="IPR029058">
    <property type="entry name" value="AB_hydrolase_fold"/>
</dbReference>
<comment type="similarity">
    <text evidence="2">Belongs to the TMCO4 family.</text>
</comment>
<dbReference type="Pfam" id="PF05277">
    <property type="entry name" value="DUF726"/>
    <property type="match status" value="1"/>
</dbReference>
<feature type="region of interest" description="Disordered" evidence="6">
    <location>
        <begin position="1215"/>
        <end position="1256"/>
    </location>
</feature>
<dbReference type="AlphaFoldDB" id="A0AAJ8JP15"/>
<feature type="region of interest" description="Disordered" evidence="6">
    <location>
        <begin position="260"/>
        <end position="477"/>
    </location>
</feature>
<evidence type="ECO:0008006" key="10">
    <source>
        <dbReference type="Google" id="ProtNLM"/>
    </source>
</evidence>
<dbReference type="GeneID" id="91085153"/>
<protein>
    <recommendedName>
        <fullName evidence="10">DUF726-domain-containing protein</fullName>
    </recommendedName>
</protein>
<sequence length="1256" mass="137039">MIPSPRRAVTTPAVTTWLDIDDDDSWQDMPVIRSETNAYGLDEEDKKKYRYQAPIQLEGSAGASAATGNATGAHLEIEAETLATDSWRAKINQDESDYTRLRLDEDEESEEVHMRTRYLFDEDKAMTPLSQMQATKELLTEGQRIAYVGLCQLIMRRMLRDMGRGWENYKAKNKLGVKGKSKEVPTVESGHIWMLKIMARLYQHMELSKDEQHMIESLAEHGVDPSDLVPALMTTHTVNNPDFDPKEKERLDLEYAKMKEAEADEEATREAAEKKRQDIDVSNEGSDTDVGITPPLYELSKRSTSAQSTIRNRSQSSLEASTKVTNSLGSEKDNDFPPPPARTQPLSLNSSRIAPPTKTAHHKSVNPFGSDDEVESPLPLCNAKLPRPLSGWPPGSSNSDEEDGDIGAVLPPSSVQTSHSPSGKTSIHSIAESEQPSLQPASTKRQNSAIVEEREQNDVQQLGKETSHESPDSIETPKDETAVLFDATDFQAPVPLPALPGVSTSLSVVDEQVTLDIRWTVLCDLFLVLIADSVFDARSRTFLMQIAASLGFGWLDVIRFENRITEALEIQEGMEKTNQGEIIEGRRKAARNKRYAMMGLAAVGGGLVIGLSAGLMAPFIGAGLGTAFATIGITGTSGFLAGAGGAAMITTGGVLTGANIAGKGMARRTREVRTFELRPLHNNKRVSCFITVGGFMASKVDDVRLPFSVLDPVVGDVFSVLWEPEMMAEMGGALKILTSEILTQVGQQVLQATIMTALMSALQWPLILTKLGYLIDNPWSNALDRARAAGLLLADVLIQRHAGVRPISLIGFSLGARTIFYCLVELARQKAYGLVQDVIIFGATVTAPQATWLEARSVVSGRFVNCYASNDWMLGYLFRATSGGLNTVAGLRPVMLVNGLENVDVTEIIQGHMSYRSCMPLLLAKVGFPVTAEAFDEPEDPEVDINVQERIIVNETGEEMKKNRKKILGIFPVKSKSGSGQQTPTIEEPPGTSARHTDHAIAGTYELDDEDDLPPREESDLGDIGSARSTVSSTPVKTEAEKETERKAREQEEEERKEAEAIKAIPITAGFDFQAISRELGKEIDISTIQKPEPHHRFPMPVEYRTPLERSGSAPPLSSAVTPSAGDAAWSAAVGSETDPNKTVTKVKQMSVSDNLPSWNRSAARWSWNAWSSGSNSAAELAAASEPKTPRVAPPARPHPPGLVNAWAFDSTVSGSLGGGLESLPSESQLGTSLSLETEDERKRREEERMAEENPW</sequence>
<gene>
    <name evidence="8" type="ORF">L203_100939</name>
</gene>
<keyword evidence="5 7" id="KW-0472">Membrane</keyword>
<evidence type="ECO:0000256" key="7">
    <source>
        <dbReference type="SAM" id="Phobius"/>
    </source>
</evidence>
<evidence type="ECO:0000313" key="9">
    <source>
        <dbReference type="Proteomes" id="UP000094043"/>
    </source>
</evidence>
<dbReference type="RefSeq" id="XP_066066488.1">
    <property type="nucleotide sequence ID" value="XM_066210391.1"/>
</dbReference>
<evidence type="ECO:0000313" key="8">
    <source>
        <dbReference type="EMBL" id="WVN85788.1"/>
    </source>
</evidence>
<evidence type="ECO:0000256" key="4">
    <source>
        <dbReference type="ARBA" id="ARBA00022989"/>
    </source>
</evidence>
<feature type="region of interest" description="Disordered" evidence="6">
    <location>
        <begin position="1106"/>
        <end position="1152"/>
    </location>
</feature>
<keyword evidence="3 7" id="KW-0812">Transmembrane</keyword>
<feature type="compositionally biased region" description="Polar residues" evidence="6">
    <location>
        <begin position="1141"/>
        <end position="1152"/>
    </location>
</feature>
<organism evidence="8 9">
    <name type="scientific">Cryptococcus depauperatus CBS 7841</name>
    <dbReference type="NCBI Taxonomy" id="1295531"/>
    <lineage>
        <taxon>Eukaryota</taxon>
        <taxon>Fungi</taxon>
        <taxon>Dikarya</taxon>
        <taxon>Basidiomycota</taxon>
        <taxon>Agaricomycotina</taxon>
        <taxon>Tremellomycetes</taxon>
        <taxon>Tremellales</taxon>
        <taxon>Cryptococcaceae</taxon>
        <taxon>Cryptococcus</taxon>
    </lineage>
</organism>
<feature type="compositionally biased region" description="Polar residues" evidence="6">
    <location>
        <begin position="976"/>
        <end position="985"/>
    </location>
</feature>